<proteinExistence type="predicted"/>
<sequence length="328" mass="37421">MAATQERKLTAKEEKRLAKEQDRNYVDYRKQEILHLIKPKTKAFNLKKFDDEFPKPKKKDKIDMKFGEEMHKYLTLRPDARFATWPGKPAIKKKKPKAAAPVKTGLMAKMATAAGVAKPQKEATPEPAKKAVVKNYTKAVAKILIQKAEFDDDEIDHKRLKEAELFIDKKDIEEKNKYALNAIVEGKPFWLIGEPVVPDDEEDAYVDADLLNSWTAKTEAVRAKFFHNNAERARFFPFGPTAQLMTGQMLVFGNKCLVIGNTLQSIIESTADRKGLCKERVDKGHKPMVKWSKKTHTIEYVMDSVPLEKTAICEGKFQVILKENAKKE</sequence>
<organism evidence="2 3">
    <name type="scientific">Caenorhabditis briggsae</name>
    <dbReference type="NCBI Taxonomy" id="6238"/>
    <lineage>
        <taxon>Eukaryota</taxon>
        <taxon>Metazoa</taxon>
        <taxon>Ecdysozoa</taxon>
        <taxon>Nematoda</taxon>
        <taxon>Chromadorea</taxon>
        <taxon>Rhabditida</taxon>
        <taxon>Rhabditina</taxon>
        <taxon>Rhabditomorpha</taxon>
        <taxon>Rhabditoidea</taxon>
        <taxon>Rhabditidae</taxon>
        <taxon>Peloderinae</taxon>
        <taxon>Caenorhabditis</taxon>
    </lineage>
</organism>
<gene>
    <name evidence="2" type="ORF">L5515_000284</name>
</gene>
<evidence type="ECO:0000313" key="2">
    <source>
        <dbReference type="EMBL" id="UMM10580.1"/>
    </source>
</evidence>
<name>A0AAE9DZ37_CAEBR</name>
<evidence type="ECO:0000256" key="1">
    <source>
        <dbReference type="SAM" id="MobiDB-lite"/>
    </source>
</evidence>
<feature type="region of interest" description="Disordered" evidence="1">
    <location>
        <begin position="1"/>
        <end position="22"/>
    </location>
</feature>
<evidence type="ECO:0000313" key="3">
    <source>
        <dbReference type="Proteomes" id="UP000829354"/>
    </source>
</evidence>
<keyword evidence="3" id="KW-1185">Reference proteome</keyword>
<accession>A0AAE9DZ37</accession>
<protein>
    <submittedName>
        <fullName evidence="2">Uncharacterized protein</fullName>
    </submittedName>
</protein>
<dbReference type="EMBL" id="CP092620">
    <property type="protein sequence ID" value="UMM10580.1"/>
    <property type="molecule type" value="Genomic_DNA"/>
</dbReference>
<reference evidence="2 3" key="1">
    <citation type="submission" date="2022-04" db="EMBL/GenBank/DDBJ databases">
        <title>Chromosome-level reference genomes for two strains of Caenorhabditis briggsae: an improved platform for comparative genomics.</title>
        <authorList>
            <person name="Stevens L."/>
            <person name="Andersen E."/>
        </authorList>
    </citation>
    <scope>NUCLEOTIDE SEQUENCE [LARGE SCALE GENOMIC DNA]</scope>
    <source>
        <strain evidence="2">VX34</strain>
        <tissue evidence="2">Whole-organism</tissue>
    </source>
</reference>
<dbReference type="Proteomes" id="UP000829354">
    <property type="component" value="Chromosome I"/>
</dbReference>
<dbReference type="AlphaFoldDB" id="A0AAE9DZ37"/>